<feature type="transmembrane region" description="Helical" evidence="5">
    <location>
        <begin position="161"/>
        <end position="179"/>
    </location>
</feature>
<feature type="transmembrane region" description="Helical" evidence="5">
    <location>
        <begin position="94"/>
        <end position="118"/>
    </location>
</feature>
<dbReference type="PANTHER" id="PTHR11785">
    <property type="entry name" value="AMINO ACID TRANSPORTER"/>
    <property type="match status" value="1"/>
</dbReference>
<protein>
    <recommendedName>
        <fullName evidence="7">Amino acid permease/ SLC12A domain-containing protein</fullName>
    </recommendedName>
</protein>
<evidence type="ECO:0000313" key="6">
    <source>
        <dbReference type="EMBL" id="SVA34876.1"/>
    </source>
</evidence>
<feature type="transmembrane region" description="Helical" evidence="5">
    <location>
        <begin position="394"/>
        <end position="415"/>
    </location>
</feature>
<comment type="subcellular location">
    <subcellularLocation>
        <location evidence="1">Membrane</location>
        <topology evidence="1">Multi-pass membrane protein</topology>
    </subcellularLocation>
</comment>
<feature type="transmembrane region" description="Helical" evidence="5">
    <location>
        <begin position="333"/>
        <end position="351"/>
    </location>
</feature>
<dbReference type="PANTHER" id="PTHR11785:SF512">
    <property type="entry name" value="SOBREMESA, ISOFORM B"/>
    <property type="match status" value="1"/>
</dbReference>
<feature type="transmembrane region" description="Helical" evidence="5">
    <location>
        <begin position="357"/>
        <end position="379"/>
    </location>
</feature>
<proteinExistence type="predicted"/>
<feature type="non-terminal residue" evidence="6">
    <location>
        <position position="1"/>
    </location>
</feature>
<evidence type="ECO:0000256" key="2">
    <source>
        <dbReference type="ARBA" id="ARBA00022692"/>
    </source>
</evidence>
<organism evidence="6">
    <name type="scientific">marine metagenome</name>
    <dbReference type="NCBI Taxonomy" id="408172"/>
    <lineage>
        <taxon>unclassified sequences</taxon>
        <taxon>metagenomes</taxon>
        <taxon>ecological metagenomes</taxon>
    </lineage>
</organism>
<evidence type="ECO:0000256" key="3">
    <source>
        <dbReference type="ARBA" id="ARBA00022989"/>
    </source>
</evidence>
<feature type="transmembrane region" description="Helical" evidence="5">
    <location>
        <begin position="285"/>
        <end position="312"/>
    </location>
</feature>
<name>A0A381V3B4_9ZZZZ</name>
<accession>A0A381V3B4</accession>
<feature type="transmembrane region" description="Helical" evidence="5">
    <location>
        <begin position="49"/>
        <end position="73"/>
    </location>
</feature>
<evidence type="ECO:0000256" key="1">
    <source>
        <dbReference type="ARBA" id="ARBA00004141"/>
    </source>
</evidence>
<gene>
    <name evidence="6" type="ORF">METZ01_LOCUS87730</name>
</gene>
<reference evidence="6" key="1">
    <citation type="submission" date="2018-05" db="EMBL/GenBank/DDBJ databases">
        <authorList>
            <person name="Lanie J.A."/>
            <person name="Ng W.-L."/>
            <person name="Kazmierczak K.M."/>
            <person name="Andrzejewski T.M."/>
            <person name="Davidsen T.M."/>
            <person name="Wayne K.J."/>
            <person name="Tettelin H."/>
            <person name="Glass J.I."/>
            <person name="Rusch D."/>
            <person name="Podicherti R."/>
            <person name="Tsui H.-C.T."/>
            <person name="Winkler M.E."/>
        </authorList>
    </citation>
    <scope>NUCLEOTIDE SEQUENCE</scope>
</reference>
<evidence type="ECO:0000256" key="5">
    <source>
        <dbReference type="SAM" id="Phobius"/>
    </source>
</evidence>
<feature type="transmembrane region" description="Helical" evidence="5">
    <location>
        <begin position="199"/>
        <end position="224"/>
    </location>
</feature>
<feature type="transmembrane region" description="Helical" evidence="5">
    <location>
        <begin position="130"/>
        <end position="149"/>
    </location>
</feature>
<dbReference type="GO" id="GO:0015179">
    <property type="term" value="F:L-amino acid transmembrane transporter activity"/>
    <property type="evidence" value="ECO:0007669"/>
    <property type="project" value="TreeGrafter"/>
</dbReference>
<evidence type="ECO:0000256" key="4">
    <source>
        <dbReference type="ARBA" id="ARBA00023136"/>
    </source>
</evidence>
<dbReference type="GO" id="GO:0016020">
    <property type="term" value="C:membrane"/>
    <property type="evidence" value="ECO:0007669"/>
    <property type="project" value="UniProtKB-SubCell"/>
</dbReference>
<keyword evidence="4 5" id="KW-0472">Membrane</keyword>
<evidence type="ECO:0008006" key="7">
    <source>
        <dbReference type="Google" id="ProtNLM"/>
    </source>
</evidence>
<feature type="transmembrane region" description="Helical" evidence="5">
    <location>
        <begin position="421"/>
        <end position="438"/>
    </location>
</feature>
<keyword evidence="3 5" id="KW-1133">Transmembrane helix</keyword>
<dbReference type="InterPro" id="IPR002293">
    <property type="entry name" value="AA/rel_permease1"/>
</dbReference>
<keyword evidence="2 5" id="KW-0812">Transmembrane</keyword>
<sequence>VTETQQKPQSLERVLSLLDATMINAGGIIGSGIFMVPATVAFFTGSSSLFFLVWILGGIVSLFGALSVAELGAAMPRAGGQYVYLNEAYGPIWGYLYGWSAVAVINTASIAAVGVAFSEYLGFFYPISDASIKGIAVGTIVLLTIINIVDVKSGARFQNIFTLSKLGAIFGIILLGLVMEGGTIQNLSPIFSNKPFTGLIGPLGLAMVSVLWTFDGWIFVTYVAGEVKNPGRNIPLSLIFCMLIVVSVYLLLNYVLIFTLGFNGMNGSDLVVSDATTVFLGNKGAAVVTLIILISLIGANNGFVLTSARINYAMAKDKLFFNQAAQIHSRFKSPANALIIQCVWSCILTFTGTFNQLITYIIFASWIFYGMSAGAVIILRKKKPDMDRPYKTPAYPWIPIIFIFFAIFLTINTIMEAPRDAAIGFGIILAGLPLYYYWKKNG</sequence>
<dbReference type="InterPro" id="IPR050598">
    <property type="entry name" value="AminoAcid_Transporter"/>
</dbReference>
<dbReference type="AlphaFoldDB" id="A0A381V3B4"/>
<dbReference type="PIRSF" id="PIRSF006060">
    <property type="entry name" value="AA_transporter"/>
    <property type="match status" value="1"/>
</dbReference>
<dbReference type="EMBL" id="UINC01007742">
    <property type="protein sequence ID" value="SVA34876.1"/>
    <property type="molecule type" value="Genomic_DNA"/>
</dbReference>
<dbReference type="Pfam" id="PF13520">
    <property type="entry name" value="AA_permease_2"/>
    <property type="match status" value="1"/>
</dbReference>
<dbReference type="Gene3D" id="1.20.1740.10">
    <property type="entry name" value="Amino acid/polyamine transporter I"/>
    <property type="match status" value="1"/>
</dbReference>
<feature type="transmembrane region" description="Helical" evidence="5">
    <location>
        <begin position="236"/>
        <end position="265"/>
    </location>
</feature>
<feature type="transmembrane region" description="Helical" evidence="5">
    <location>
        <begin position="21"/>
        <end position="43"/>
    </location>
</feature>